<dbReference type="SMART" id="SM00248">
    <property type="entry name" value="ANK"/>
    <property type="match status" value="4"/>
</dbReference>
<evidence type="ECO:0000313" key="3">
    <source>
        <dbReference type="Proteomes" id="UP000186955"/>
    </source>
</evidence>
<dbReference type="PANTHER" id="PTHR24133:SF40">
    <property type="entry name" value="ANKYRIN REPEAT DOMAIN 44"/>
    <property type="match status" value="1"/>
</dbReference>
<dbReference type="InterPro" id="IPR036770">
    <property type="entry name" value="Ankyrin_rpt-contain_sf"/>
</dbReference>
<organism evidence="2 3">
    <name type="scientific">Penicillium subrubescens</name>
    <dbReference type="NCBI Taxonomy" id="1316194"/>
    <lineage>
        <taxon>Eukaryota</taxon>
        <taxon>Fungi</taxon>
        <taxon>Dikarya</taxon>
        <taxon>Ascomycota</taxon>
        <taxon>Pezizomycotina</taxon>
        <taxon>Eurotiomycetes</taxon>
        <taxon>Eurotiomycetidae</taxon>
        <taxon>Eurotiales</taxon>
        <taxon>Aspergillaceae</taxon>
        <taxon>Penicillium</taxon>
    </lineage>
</organism>
<gene>
    <name evidence="2" type="ORF">PENSUB_7495</name>
</gene>
<dbReference type="EMBL" id="MNBE01000642">
    <property type="protein sequence ID" value="OKP00914.1"/>
    <property type="molecule type" value="Genomic_DNA"/>
</dbReference>
<comment type="caution">
    <text evidence="2">The sequence shown here is derived from an EMBL/GenBank/DDBJ whole genome shotgun (WGS) entry which is preliminary data.</text>
</comment>
<name>A0A1Q5TL05_9EURO</name>
<protein>
    <submittedName>
        <fullName evidence="2">Uncharacterized protein</fullName>
    </submittedName>
</protein>
<accession>A0A1Q5TL05</accession>
<dbReference type="STRING" id="1316194.A0A1Q5TL05"/>
<dbReference type="Gene3D" id="1.25.40.20">
    <property type="entry name" value="Ankyrin repeat-containing domain"/>
    <property type="match status" value="1"/>
</dbReference>
<dbReference type="InterPro" id="IPR002110">
    <property type="entry name" value="Ankyrin_rpt"/>
</dbReference>
<dbReference type="Pfam" id="PF12796">
    <property type="entry name" value="Ank_2"/>
    <property type="match status" value="1"/>
</dbReference>
<dbReference type="PANTHER" id="PTHR24133">
    <property type="entry name" value="ANKYRIN DOMAIN-CONTAINING"/>
    <property type="match status" value="1"/>
</dbReference>
<keyword evidence="3" id="KW-1185">Reference proteome</keyword>
<dbReference type="Proteomes" id="UP000186955">
    <property type="component" value="Unassembled WGS sequence"/>
</dbReference>
<dbReference type="SUPFAM" id="SSF48403">
    <property type="entry name" value="Ankyrin repeat"/>
    <property type="match status" value="1"/>
</dbReference>
<evidence type="ECO:0000256" key="1">
    <source>
        <dbReference type="PROSITE-ProRule" id="PRU00023"/>
    </source>
</evidence>
<dbReference type="PROSITE" id="PS50297">
    <property type="entry name" value="ANK_REP_REGION"/>
    <property type="match status" value="1"/>
</dbReference>
<dbReference type="PROSITE" id="PS50088">
    <property type="entry name" value="ANK_REPEAT"/>
    <property type="match status" value="1"/>
</dbReference>
<feature type="repeat" description="ANK" evidence="1">
    <location>
        <begin position="218"/>
        <end position="250"/>
    </location>
</feature>
<reference evidence="2 3" key="1">
    <citation type="submission" date="2016-10" db="EMBL/GenBank/DDBJ databases">
        <title>Genome sequence of the ascomycete fungus Penicillium subrubescens.</title>
        <authorList>
            <person name="De Vries R.P."/>
            <person name="Peng M."/>
            <person name="Dilokpimol A."/>
            <person name="Hilden K."/>
            <person name="Makela M.R."/>
            <person name="Grigoriev I."/>
            <person name="Riley R."/>
            <person name="Granchi Z."/>
        </authorList>
    </citation>
    <scope>NUCLEOTIDE SEQUENCE [LARGE SCALE GENOMIC DNA]</scope>
    <source>
        <strain evidence="2 3">CBS 132785</strain>
    </source>
</reference>
<sequence length="350" mass="39390">MTIALTASAIIKGDCEELQRTIDAYDDPKYDPLGFLWEKSVRFGGIRPLSIAGLKGSTEAFRLLIANESKSRFRIRAYQDSVFNSAAKKGNTGTLKAWIEYSKSKDEDLPARVLGAVIHAVRTRRPDVAECIEKECGFQFDKSGVIFDMFMESVIKMRFSQVQLSLKRGGFDINMETDRFRYGPLHGAIWASKETPDLQLVTLLLEHGADPNKFNPMASLTPLQVAVKSGNVALAKLLIEHGADISDSRLFQTGKSRIPLIHVAVENRSAPMIRLLLENGLDTEYLYRGRRIEIREGTVEGGENEVRLQRKMQEVVKPIDEKGYVVLMGDKIDEKSKSSRDGTRREKDEY</sequence>
<evidence type="ECO:0000313" key="2">
    <source>
        <dbReference type="EMBL" id="OKP00914.1"/>
    </source>
</evidence>
<dbReference type="InterPro" id="IPR052391">
    <property type="entry name" value="E3_Ligase-Neurotoxin"/>
</dbReference>
<dbReference type="AlphaFoldDB" id="A0A1Q5TL05"/>
<dbReference type="OrthoDB" id="444631at2759"/>
<keyword evidence="1" id="KW-0040">ANK repeat</keyword>
<proteinExistence type="predicted"/>